<dbReference type="Proteomes" id="UP000016644">
    <property type="component" value="Unassembled WGS sequence"/>
</dbReference>
<evidence type="ECO:0000313" key="2">
    <source>
        <dbReference type="Proteomes" id="UP000016644"/>
    </source>
</evidence>
<sequence length="40" mass="4507">MAKSFRGLSVKWSDNKLKFDLTQQLVTLIRGGCAKIIARL</sequence>
<dbReference type="HOGENOM" id="CLU_3291388_0_0_9"/>
<proteinExistence type="predicted"/>
<comment type="caution">
    <text evidence="1">The sequence shown here is derived from an EMBL/GenBank/DDBJ whole genome shotgun (WGS) entry which is preliminary data.</text>
</comment>
<organism evidence="1 2">
    <name type="scientific">Levilactobacillus brevis ATCC 14869 = DSM 20054</name>
    <dbReference type="NCBI Taxonomy" id="649758"/>
    <lineage>
        <taxon>Bacteria</taxon>
        <taxon>Bacillati</taxon>
        <taxon>Bacillota</taxon>
        <taxon>Bacilli</taxon>
        <taxon>Lactobacillales</taxon>
        <taxon>Lactobacillaceae</taxon>
        <taxon>Levilactobacillus</taxon>
    </lineage>
</organism>
<reference evidence="1 2" key="1">
    <citation type="submission" date="2013-06" db="EMBL/GenBank/DDBJ databases">
        <authorList>
            <person name="Weinstock G."/>
            <person name="Sodergren E."/>
            <person name="Lobos E.A."/>
            <person name="Fulton L."/>
            <person name="Fulton R."/>
            <person name="Courtney L."/>
            <person name="Fronick C."/>
            <person name="O'Laughlin M."/>
            <person name="Godfrey J."/>
            <person name="Wilson R.M."/>
            <person name="Miner T."/>
            <person name="Farmer C."/>
            <person name="Delehaunty K."/>
            <person name="Cordes M."/>
            <person name="Minx P."/>
            <person name="Tomlinson C."/>
            <person name="Chen J."/>
            <person name="Wollam A."/>
            <person name="Pepin K.H."/>
            <person name="Bhonagiri V."/>
            <person name="Zhang X."/>
            <person name="Warren W."/>
            <person name="Mitreva M."/>
            <person name="Mardis E.R."/>
            <person name="Wilson R.K."/>
        </authorList>
    </citation>
    <scope>NUCLEOTIDE SEQUENCE [LARGE SCALE GENOMIC DNA]</scope>
    <source>
        <strain evidence="1 2">ATCC 14869</strain>
    </source>
</reference>
<evidence type="ECO:0000313" key="1">
    <source>
        <dbReference type="EMBL" id="ERK43297.1"/>
    </source>
</evidence>
<dbReference type="AlphaFoldDB" id="U2QX19"/>
<name>U2QX19_LEVBR</name>
<accession>U2QX19</accession>
<gene>
    <name evidence="1" type="ORF">HMPREF0495_01572</name>
</gene>
<protein>
    <submittedName>
        <fullName evidence="1">Uncharacterized protein</fullName>
    </submittedName>
</protein>
<dbReference type="EMBL" id="AWVK01000064">
    <property type="protein sequence ID" value="ERK43297.1"/>
    <property type="molecule type" value="Genomic_DNA"/>
</dbReference>